<evidence type="ECO:0000313" key="3">
    <source>
        <dbReference type="Proteomes" id="UP001174997"/>
    </source>
</evidence>
<comment type="caution">
    <text evidence="2">The sequence shown here is derived from an EMBL/GenBank/DDBJ whole genome shotgun (WGS) entry which is preliminary data.</text>
</comment>
<dbReference type="Proteomes" id="UP001174997">
    <property type="component" value="Unassembled WGS sequence"/>
</dbReference>
<reference evidence="2" key="1">
    <citation type="submission" date="2023-06" db="EMBL/GenBank/DDBJ databases">
        <title>Genome-scale phylogeny and comparative genomics of the fungal order Sordariales.</title>
        <authorList>
            <consortium name="Lawrence Berkeley National Laboratory"/>
            <person name="Hensen N."/>
            <person name="Bonometti L."/>
            <person name="Westerberg I."/>
            <person name="Brannstrom I.O."/>
            <person name="Guillou S."/>
            <person name="Cros-Aarteil S."/>
            <person name="Calhoun S."/>
            <person name="Haridas S."/>
            <person name="Kuo A."/>
            <person name="Mondo S."/>
            <person name="Pangilinan J."/>
            <person name="Riley R."/>
            <person name="Labutti K."/>
            <person name="Andreopoulos B."/>
            <person name="Lipzen A."/>
            <person name="Chen C."/>
            <person name="Yanf M."/>
            <person name="Daum C."/>
            <person name="Ng V."/>
            <person name="Clum A."/>
            <person name="Steindorff A."/>
            <person name="Ohm R."/>
            <person name="Martin F."/>
            <person name="Silar P."/>
            <person name="Natvig D."/>
            <person name="Lalanne C."/>
            <person name="Gautier V."/>
            <person name="Ament-Velasquez S.L."/>
            <person name="Kruys A."/>
            <person name="Hutchinson M.I."/>
            <person name="Powell A.J."/>
            <person name="Barry K."/>
            <person name="Miller A.N."/>
            <person name="Grigoriev I.V."/>
            <person name="Debuchy R."/>
            <person name="Gladieux P."/>
            <person name="Thoren M.H."/>
            <person name="Johannesson H."/>
        </authorList>
    </citation>
    <scope>NUCLEOTIDE SEQUENCE</scope>
    <source>
        <strain evidence="2">CBS 307.81</strain>
    </source>
</reference>
<keyword evidence="1" id="KW-0812">Transmembrane</keyword>
<keyword evidence="1" id="KW-0472">Membrane</keyword>
<protein>
    <submittedName>
        <fullName evidence="2">Uncharacterized protein</fullName>
    </submittedName>
</protein>
<keyword evidence="3" id="KW-1185">Reference proteome</keyword>
<gene>
    <name evidence="2" type="ORF">QBC41DRAFT_299963</name>
</gene>
<feature type="transmembrane region" description="Helical" evidence="1">
    <location>
        <begin position="20"/>
        <end position="43"/>
    </location>
</feature>
<name>A0AA40DF59_9PEZI</name>
<dbReference type="AlphaFoldDB" id="A0AA40DF59"/>
<evidence type="ECO:0000256" key="1">
    <source>
        <dbReference type="SAM" id="Phobius"/>
    </source>
</evidence>
<sequence length="60" mass="6658">MRNPDDDDDHFGLLSPLIAHLTLTITLTLTLTWLAGITCTRLLPLARPRGARSVPFAEKM</sequence>
<organism evidence="2 3">
    <name type="scientific">Cercophora samala</name>
    <dbReference type="NCBI Taxonomy" id="330535"/>
    <lineage>
        <taxon>Eukaryota</taxon>
        <taxon>Fungi</taxon>
        <taxon>Dikarya</taxon>
        <taxon>Ascomycota</taxon>
        <taxon>Pezizomycotina</taxon>
        <taxon>Sordariomycetes</taxon>
        <taxon>Sordariomycetidae</taxon>
        <taxon>Sordariales</taxon>
        <taxon>Lasiosphaeriaceae</taxon>
        <taxon>Cercophora</taxon>
    </lineage>
</organism>
<proteinExistence type="predicted"/>
<accession>A0AA40DF59</accession>
<evidence type="ECO:0000313" key="2">
    <source>
        <dbReference type="EMBL" id="KAK0671999.1"/>
    </source>
</evidence>
<keyword evidence="1" id="KW-1133">Transmembrane helix</keyword>
<dbReference type="EMBL" id="JAULSY010000016">
    <property type="protein sequence ID" value="KAK0671999.1"/>
    <property type="molecule type" value="Genomic_DNA"/>
</dbReference>